<proteinExistence type="predicted"/>
<evidence type="ECO:0000313" key="2">
    <source>
        <dbReference type="EMBL" id="VDP54361.1"/>
    </source>
</evidence>
<gene>
    <name evidence="2" type="ORF">SBAD_LOCUS13133</name>
</gene>
<evidence type="ECO:0000313" key="4">
    <source>
        <dbReference type="WBParaSite" id="SBAD_0001354901-mRNA-1"/>
    </source>
</evidence>
<reference evidence="2 3" key="2">
    <citation type="submission" date="2018-11" db="EMBL/GenBank/DDBJ databases">
        <authorList>
            <consortium name="Pathogen Informatics"/>
        </authorList>
    </citation>
    <scope>NUCLEOTIDE SEQUENCE [LARGE SCALE GENOMIC DNA]</scope>
</reference>
<keyword evidence="3" id="KW-1185">Reference proteome</keyword>
<keyword evidence="1" id="KW-1133">Transmembrane helix</keyword>
<dbReference type="EMBL" id="UZAM01020426">
    <property type="protein sequence ID" value="VDP54361.1"/>
    <property type="molecule type" value="Genomic_DNA"/>
</dbReference>
<dbReference type="OrthoDB" id="5839164at2759"/>
<feature type="transmembrane region" description="Helical" evidence="1">
    <location>
        <begin position="90"/>
        <end position="111"/>
    </location>
</feature>
<keyword evidence="1" id="KW-0812">Transmembrane</keyword>
<accession>A0A183JB85</accession>
<protein>
    <submittedName>
        <fullName evidence="4">G_PROTEIN_RECEP_F1_2 domain-containing protein</fullName>
    </submittedName>
</protein>
<evidence type="ECO:0000256" key="1">
    <source>
        <dbReference type="SAM" id="Phobius"/>
    </source>
</evidence>
<feature type="transmembrane region" description="Helical" evidence="1">
    <location>
        <begin position="33"/>
        <end position="53"/>
    </location>
</feature>
<dbReference type="AlphaFoldDB" id="A0A183JB85"/>
<dbReference type="WBParaSite" id="SBAD_0001354901-mRNA-1">
    <property type="protein sequence ID" value="SBAD_0001354901-mRNA-1"/>
    <property type="gene ID" value="SBAD_0001354901"/>
</dbReference>
<dbReference type="Proteomes" id="UP000270296">
    <property type="component" value="Unassembled WGS sequence"/>
</dbReference>
<name>A0A183JB85_9BILA</name>
<dbReference type="SUPFAM" id="SSF81321">
    <property type="entry name" value="Family A G protein-coupled receptor-like"/>
    <property type="match status" value="1"/>
</dbReference>
<evidence type="ECO:0000313" key="3">
    <source>
        <dbReference type="Proteomes" id="UP000270296"/>
    </source>
</evidence>
<organism evidence="4">
    <name type="scientific">Soboliphyme baturini</name>
    <dbReference type="NCBI Taxonomy" id="241478"/>
    <lineage>
        <taxon>Eukaryota</taxon>
        <taxon>Metazoa</taxon>
        <taxon>Ecdysozoa</taxon>
        <taxon>Nematoda</taxon>
        <taxon>Enoplea</taxon>
        <taxon>Dorylaimia</taxon>
        <taxon>Dioctophymatida</taxon>
        <taxon>Dioctophymatoidea</taxon>
        <taxon>Soboliphymatidae</taxon>
        <taxon>Soboliphyme</taxon>
    </lineage>
</organism>
<keyword evidence="1" id="KW-0472">Membrane</keyword>
<sequence length="174" mass="19885">MLRKLAVAATVEGYIMVAFPAEAKRWCLMRNSNICIVACVLCAVALQVYYLLCRKVEAVVCSDDTFYYLLAIGDQAYEMSYYWAQSLSTLLVPMFTMITLTLMIYYLLFWARPTFQQSSEQKLCVARPSLATTACHLIFEMPHVANFMILSIDEAVVYQWRKSSTWQTFAATAN</sequence>
<dbReference type="Gene3D" id="1.20.1070.10">
    <property type="entry name" value="Rhodopsin 7-helix transmembrane proteins"/>
    <property type="match status" value="1"/>
</dbReference>
<reference evidence="4" key="1">
    <citation type="submission" date="2016-06" db="UniProtKB">
        <authorList>
            <consortium name="WormBaseParasite"/>
        </authorList>
    </citation>
    <scope>IDENTIFICATION</scope>
</reference>